<comment type="caution">
    <text evidence="2">The sequence shown here is derived from an EMBL/GenBank/DDBJ whole genome shotgun (WGS) entry which is preliminary data.</text>
</comment>
<dbReference type="InterPro" id="IPR031359">
    <property type="entry name" value="NACHT_N"/>
</dbReference>
<dbReference type="EMBL" id="NJEU01000156">
    <property type="protein sequence ID" value="PHH80396.1"/>
    <property type="molecule type" value="Genomic_DNA"/>
</dbReference>
<accession>A0A2C5ZK46</accession>
<dbReference type="Proteomes" id="UP000224854">
    <property type="component" value="Unassembled WGS sequence"/>
</dbReference>
<gene>
    <name evidence="2" type="ORF">CDD82_1762</name>
</gene>
<feature type="domain" description="NWD NACHT-NTPase N-terminal" evidence="1">
    <location>
        <begin position="89"/>
        <end position="291"/>
    </location>
</feature>
<evidence type="ECO:0000313" key="2">
    <source>
        <dbReference type="EMBL" id="PHH80396.1"/>
    </source>
</evidence>
<dbReference type="OrthoDB" id="4919232at2759"/>
<sequence>MATPAVGSNPIRKLVARLRNPSSSHVKPLSPNDNSLLHAQEPPDGYFALSRRLASKHMTQCLAAALPSKRSYPWSPPASGLDVGQRSLRLWNQAYDALRDDAACTGLVVAYEKTVSQELPSSFRVEGRGFNSAALGGWQNDERLGLLALVASSGLQRRRASKVSLADEAACRLLESARAAIEAVLPDYPAAVVAWSGFCTLTPLLLDPLMQHADMRSALVHVVARIPWYMALAHVASPSSWSLKAEYLRHHEEMHAELLRLYRAVLELEMNCVCAAASIWNMAAKNVIGWESLPDLLDGICRADARVMALVHQYCTPSVQRQLADFVALDPCRASSLSHDSVDS</sequence>
<dbReference type="Pfam" id="PF17100">
    <property type="entry name" value="NACHT_N"/>
    <property type="match status" value="1"/>
</dbReference>
<protein>
    <recommendedName>
        <fullName evidence="1">NWD NACHT-NTPase N-terminal domain-containing protein</fullName>
    </recommendedName>
</protein>
<keyword evidence="3" id="KW-1185">Reference proteome</keyword>
<evidence type="ECO:0000313" key="3">
    <source>
        <dbReference type="Proteomes" id="UP000224854"/>
    </source>
</evidence>
<dbReference type="AlphaFoldDB" id="A0A2C5ZK46"/>
<organism evidence="2 3">
    <name type="scientific">Ophiocordyceps australis</name>
    <dbReference type="NCBI Taxonomy" id="1399860"/>
    <lineage>
        <taxon>Eukaryota</taxon>
        <taxon>Fungi</taxon>
        <taxon>Dikarya</taxon>
        <taxon>Ascomycota</taxon>
        <taxon>Pezizomycotina</taxon>
        <taxon>Sordariomycetes</taxon>
        <taxon>Hypocreomycetidae</taxon>
        <taxon>Hypocreales</taxon>
        <taxon>Ophiocordycipitaceae</taxon>
        <taxon>Ophiocordyceps</taxon>
    </lineage>
</organism>
<evidence type="ECO:0000259" key="1">
    <source>
        <dbReference type="Pfam" id="PF17100"/>
    </source>
</evidence>
<name>A0A2C5ZK46_9HYPO</name>
<reference evidence="2 3" key="1">
    <citation type="submission" date="2017-06" db="EMBL/GenBank/DDBJ databases">
        <title>Ant-infecting Ophiocordyceps genomes reveal a high diversity of potential behavioral manipulation genes and a possible major role for enterotoxins.</title>
        <authorList>
            <person name="De Bekker C."/>
            <person name="Evans H.C."/>
            <person name="Brachmann A."/>
            <person name="Hughes D.P."/>
        </authorList>
    </citation>
    <scope>NUCLEOTIDE SEQUENCE [LARGE SCALE GENOMIC DNA]</scope>
    <source>
        <strain evidence="2 3">1348a</strain>
    </source>
</reference>
<proteinExistence type="predicted"/>